<name>A0A1W1VWV3_9FIRM</name>
<gene>
    <name evidence="1" type="ORF">SAMN00808754_1837</name>
</gene>
<evidence type="ECO:0000313" key="1">
    <source>
        <dbReference type="EMBL" id="SMB97374.1"/>
    </source>
</evidence>
<dbReference type="STRING" id="698762.SAMN00808754_1837"/>
<dbReference type="EMBL" id="LT838272">
    <property type="protein sequence ID" value="SMB97374.1"/>
    <property type="molecule type" value="Genomic_DNA"/>
</dbReference>
<dbReference type="OrthoDB" id="181472at2"/>
<dbReference type="GO" id="GO:0005975">
    <property type="term" value="P:carbohydrate metabolic process"/>
    <property type="evidence" value="ECO:0007669"/>
    <property type="project" value="InterPro"/>
</dbReference>
<dbReference type="PANTHER" id="PTHR31047:SF0">
    <property type="entry name" value="MEIOTICALLY UP-REGULATED GENE 157 PROTEIN"/>
    <property type="match status" value="1"/>
</dbReference>
<accession>A0A1W1VWV3</accession>
<dbReference type="RefSeq" id="WP_084665430.1">
    <property type="nucleotide sequence ID" value="NZ_LT838272.1"/>
</dbReference>
<dbReference type="AlphaFoldDB" id="A0A1W1VWV3"/>
<dbReference type="InterPro" id="IPR008313">
    <property type="entry name" value="GH125"/>
</dbReference>
<dbReference type="Pfam" id="PF06824">
    <property type="entry name" value="Glyco_hydro_125"/>
    <property type="match status" value="1"/>
</dbReference>
<dbReference type="SMART" id="SM01149">
    <property type="entry name" value="DUF1237"/>
    <property type="match status" value="1"/>
</dbReference>
<reference evidence="1 2" key="1">
    <citation type="submission" date="2017-04" db="EMBL/GenBank/DDBJ databases">
        <authorList>
            <person name="Afonso C.L."/>
            <person name="Miller P.J."/>
            <person name="Scott M.A."/>
            <person name="Spackman E."/>
            <person name="Goraichik I."/>
            <person name="Dimitrov K.M."/>
            <person name="Suarez D.L."/>
            <person name="Swayne D.E."/>
        </authorList>
    </citation>
    <scope>NUCLEOTIDE SEQUENCE [LARGE SCALE GENOMIC DNA]</scope>
    <source>
        <strain evidence="1 2">ToBE</strain>
    </source>
</reference>
<keyword evidence="2" id="KW-1185">Reference proteome</keyword>
<organism evidence="1 2">
    <name type="scientific">Thermanaeromonas toyohensis ToBE</name>
    <dbReference type="NCBI Taxonomy" id="698762"/>
    <lineage>
        <taxon>Bacteria</taxon>
        <taxon>Bacillati</taxon>
        <taxon>Bacillota</taxon>
        <taxon>Clostridia</taxon>
        <taxon>Neomoorellales</taxon>
        <taxon>Neomoorellaceae</taxon>
        <taxon>Thermanaeromonas</taxon>
    </lineage>
</organism>
<dbReference type="InterPro" id="IPR012341">
    <property type="entry name" value="6hp_glycosidase-like_sf"/>
</dbReference>
<dbReference type="InterPro" id="IPR008928">
    <property type="entry name" value="6-hairpin_glycosidase_sf"/>
</dbReference>
<dbReference type="PANTHER" id="PTHR31047">
    <property type="entry name" value="MEIOTICALLY UP-REGULATED GENE 157 PROTEIN"/>
    <property type="match status" value="1"/>
</dbReference>
<protein>
    <submittedName>
        <fullName evidence="1">Meiotically up-regulated gene 157 (Mug157) protein</fullName>
    </submittedName>
</protein>
<dbReference type="Proteomes" id="UP000192569">
    <property type="component" value="Chromosome I"/>
</dbReference>
<evidence type="ECO:0000313" key="2">
    <source>
        <dbReference type="Proteomes" id="UP000192569"/>
    </source>
</evidence>
<sequence length="646" mass="72786">MPKQNIVTVPEEEKDKEKYFALANEYVALPEIRARDAAILSVNALLYSARGLIELTGCPGGQSKTREPLLTPYLKYMGKPICLEEVTSNTLLEHWIPTFKGTYEGIEFTLIYFTPPGYRGFVVLWELSNSSPEVLALEAGLAGKVGTSYLHIFHRQPLEGVRGLRFYPWTRSIVVEVVAGLPTLAMAIKSCPEANVIHDIEKKDDFAVRVDNDSDTLLPFTVGYNLTLCPKEKKQLAFYLTFATEADGAATAGVDMARHGVEVLWELTVNHLKAMKRKIHDPKLERIFHQNLFFNYFFARGRTLDTDQVVLVTSRSPRYYVSAAHWTRDTLLWSFPGLLIADVHAARETLLTAFDLYTKNPGIHALYIDGGILYPGFELDELAAFLVALERYWEMTGDASILSEKVVRQGIARVEKKLKEVRHPELALYQTFLLPSDDPAQYPYVTYDNVLVWRGLRFLAHLKRWEQEEEKAQEFEQEAAELKENLYRYAVVPGPYGPMFAWAFELDGQYVLYDEPPGSLGLLAYYGFCSLEDPVFLNTVRWINSSSNPYWISEGSFAAPACPHSCHPWVLALANELILGNSRQITLDKIARAPMDNGYACETIDRFTGEVRTGAAFATCAGWLVASLWEALGKPSLLGEVMGERG</sequence>
<dbReference type="SUPFAM" id="SSF48208">
    <property type="entry name" value="Six-hairpin glycosidases"/>
    <property type="match status" value="1"/>
</dbReference>
<dbReference type="Gene3D" id="1.50.10.10">
    <property type="match status" value="1"/>
</dbReference>
<proteinExistence type="predicted"/>